<reference evidence="2" key="1">
    <citation type="journal article" date="2020" name="Stud. Mycol.">
        <title>101 Dothideomycetes genomes: a test case for predicting lifestyles and emergence of pathogens.</title>
        <authorList>
            <person name="Haridas S."/>
            <person name="Albert R."/>
            <person name="Binder M."/>
            <person name="Bloem J."/>
            <person name="Labutti K."/>
            <person name="Salamov A."/>
            <person name="Andreopoulos B."/>
            <person name="Baker S."/>
            <person name="Barry K."/>
            <person name="Bills G."/>
            <person name="Bluhm B."/>
            <person name="Cannon C."/>
            <person name="Castanera R."/>
            <person name="Culley D."/>
            <person name="Daum C."/>
            <person name="Ezra D."/>
            <person name="Gonzalez J."/>
            <person name="Henrissat B."/>
            <person name="Kuo A."/>
            <person name="Liang C."/>
            <person name="Lipzen A."/>
            <person name="Lutzoni F."/>
            <person name="Magnuson J."/>
            <person name="Mondo S."/>
            <person name="Nolan M."/>
            <person name="Ohm R."/>
            <person name="Pangilinan J."/>
            <person name="Park H.-J."/>
            <person name="Ramirez L."/>
            <person name="Alfaro M."/>
            <person name="Sun H."/>
            <person name="Tritt A."/>
            <person name="Yoshinaga Y."/>
            <person name="Zwiers L.-H."/>
            <person name="Turgeon B."/>
            <person name="Goodwin S."/>
            <person name="Spatafora J."/>
            <person name="Crous P."/>
            <person name="Grigoriev I."/>
        </authorList>
    </citation>
    <scope>NUCLEOTIDE SEQUENCE</scope>
    <source>
        <strain evidence="2">ATCC 74209</strain>
    </source>
</reference>
<dbReference type="EMBL" id="ML993985">
    <property type="protein sequence ID" value="KAF2201215.1"/>
    <property type="molecule type" value="Genomic_DNA"/>
</dbReference>
<gene>
    <name evidence="2" type="ORF">GQ43DRAFT_471968</name>
</gene>
<dbReference type="Proteomes" id="UP000799536">
    <property type="component" value="Unassembled WGS sequence"/>
</dbReference>
<dbReference type="AlphaFoldDB" id="A0A9P4MYU1"/>
<keyword evidence="3" id="KW-1185">Reference proteome</keyword>
<accession>A0A9P4MYU1</accession>
<protein>
    <submittedName>
        <fullName evidence="2">Uncharacterized protein</fullName>
    </submittedName>
</protein>
<evidence type="ECO:0000313" key="2">
    <source>
        <dbReference type="EMBL" id="KAF2201215.1"/>
    </source>
</evidence>
<evidence type="ECO:0000313" key="3">
    <source>
        <dbReference type="Proteomes" id="UP000799536"/>
    </source>
</evidence>
<evidence type="ECO:0000256" key="1">
    <source>
        <dbReference type="SAM" id="MobiDB-lite"/>
    </source>
</evidence>
<sequence>MRNQEPAPQDKPVPFEELTPKPNPRQYHVDESDEAIPLKVGPMITSTAPTGFQGSGYAFKGYTFAVCKGALAPNMKCEDIIDKIIVAAGDTIIATYTKERNTLPAELGVCYEKKKSAAAAKTAAIETAAANRINTSASDFAAASV</sequence>
<feature type="region of interest" description="Disordered" evidence="1">
    <location>
        <begin position="1"/>
        <end position="28"/>
    </location>
</feature>
<comment type="caution">
    <text evidence="2">The sequence shown here is derived from an EMBL/GenBank/DDBJ whole genome shotgun (WGS) entry which is preliminary data.</text>
</comment>
<organism evidence="2 3">
    <name type="scientific">Delitschia confertaspora ATCC 74209</name>
    <dbReference type="NCBI Taxonomy" id="1513339"/>
    <lineage>
        <taxon>Eukaryota</taxon>
        <taxon>Fungi</taxon>
        <taxon>Dikarya</taxon>
        <taxon>Ascomycota</taxon>
        <taxon>Pezizomycotina</taxon>
        <taxon>Dothideomycetes</taxon>
        <taxon>Pleosporomycetidae</taxon>
        <taxon>Pleosporales</taxon>
        <taxon>Delitschiaceae</taxon>
        <taxon>Delitschia</taxon>
    </lineage>
</organism>
<proteinExistence type="predicted"/>
<name>A0A9P4MYU1_9PLEO</name>